<keyword evidence="3" id="KW-1185">Reference proteome</keyword>
<accession>A0A183IJ52</accession>
<dbReference type="WBParaSite" id="SBAD_0000381201-mRNA-1">
    <property type="protein sequence ID" value="SBAD_0000381201-mRNA-1"/>
    <property type="gene ID" value="SBAD_0000381201"/>
</dbReference>
<evidence type="ECO:0000313" key="3">
    <source>
        <dbReference type="Proteomes" id="UP000270296"/>
    </source>
</evidence>
<evidence type="ECO:0000256" key="1">
    <source>
        <dbReference type="SAM" id="SignalP"/>
    </source>
</evidence>
<dbReference type="AlphaFoldDB" id="A0A183IJ52"/>
<gene>
    <name evidence="2" type="ORF">SBAD_LOCUS3648</name>
</gene>
<reference evidence="2 3" key="2">
    <citation type="submission" date="2018-11" db="EMBL/GenBank/DDBJ databases">
        <authorList>
            <consortium name="Pathogen Informatics"/>
        </authorList>
    </citation>
    <scope>NUCLEOTIDE SEQUENCE [LARGE SCALE GENOMIC DNA]</scope>
</reference>
<organism evidence="4">
    <name type="scientific">Soboliphyme baturini</name>
    <dbReference type="NCBI Taxonomy" id="241478"/>
    <lineage>
        <taxon>Eukaryota</taxon>
        <taxon>Metazoa</taxon>
        <taxon>Ecdysozoa</taxon>
        <taxon>Nematoda</taxon>
        <taxon>Enoplea</taxon>
        <taxon>Dorylaimia</taxon>
        <taxon>Dioctophymatida</taxon>
        <taxon>Dioctophymatoidea</taxon>
        <taxon>Soboliphymatidae</taxon>
        <taxon>Soboliphyme</taxon>
    </lineage>
</organism>
<feature type="signal peptide" evidence="1">
    <location>
        <begin position="1"/>
        <end position="16"/>
    </location>
</feature>
<dbReference type="EMBL" id="UZAM01007865">
    <property type="protein sequence ID" value="VDP01910.1"/>
    <property type="molecule type" value="Genomic_DNA"/>
</dbReference>
<dbReference type="Proteomes" id="UP000270296">
    <property type="component" value="Unassembled WGS sequence"/>
</dbReference>
<evidence type="ECO:0000313" key="2">
    <source>
        <dbReference type="EMBL" id="VDP01910.1"/>
    </source>
</evidence>
<reference evidence="4" key="1">
    <citation type="submission" date="2016-06" db="UniProtKB">
        <authorList>
            <consortium name="WormBaseParasite"/>
        </authorList>
    </citation>
    <scope>IDENTIFICATION</scope>
</reference>
<evidence type="ECO:0000313" key="4">
    <source>
        <dbReference type="WBParaSite" id="SBAD_0000381201-mRNA-1"/>
    </source>
</evidence>
<feature type="chain" id="PRO_5043140087" evidence="1">
    <location>
        <begin position="17"/>
        <end position="152"/>
    </location>
</feature>
<protein>
    <submittedName>
        <fullName evidence="4">Secreted protein</fullName>
    </submittedName>
</protein>
<sequence>MTIAGLFIAAIPPAAARFADGRRGWCFYECLVNLCNSCDDVGVKKQTALLIGLWLRCSNDAANERRGRRETGGHGPCPKATPLISLVCLRFDGRSSPRVPSSVAGLMTSPFWSLWLCFRPDSMLPALASASNKFDYSSAVVVSSGSTDQLTK</sequence>
<keyword evidence="1" id="KW-0732">Signal</keyword>
<name>A0A183IJ52_9BILA</name>
<proteinExistence type="predicted"/>